<feature type="compositionally biased region" description="Basic and acidic residues" evidence="1">
    <location>
        <begin position="73"/>
        <end position="86"/>
    </location>
</feature>
<geneLocation type="plasmid" evidence="2 3">
    <name>pYU39_89</name>
</geneLocation>
<proteinExistence type="predicted"/>
<feature type="region of interest" description="Disordered" evidence="1">
    <location>
        <begin position="44"/>
        <end position="121"/>
    </location>
</feature>
<keyword evidence="2" id="KW-0614">Plasmid</keyword>
<name>A0A0F7JE72_SALTM</name>
<evidence type="ECO:0000313" key="3">
    <source>
        <dbReference type="Proteomes" id="UP000034636"/>
    </source>
</evidence>
<dbReference type="AlphaFoldDB" id="A0A0F7JE72"/>
<feature type="region of interest" description="Disordered" evidence="1">
    <location>
        <begin position="402"/>
        <end position="454"/>
    </location>
</feature>
<dbReference type="RefSeq" id="WP_001557740.1">
    <property type="nucleotide sequence ID" value="NZ_CP011430.1"/>
</dbReference>
<gene>
    <name evidence="2" type="ORF">SE14_05144</name>
</gene>
<dbReference type="PATRIC" id="fig|59201.158.peg.5068"/>
<dbReference type="Proteomes" id="UP000034636">
    <property type="component" value="Plasmid pYU39_89"/>
</dbReference>
<feature type="compositionally biased region" description="Acidic residues" evidence="1">
    <location>
        <begin position="441"/>
        <end position="454"/>
    </location>
</feature>
<reference evidence="2 3" key="1">
    <citation type="journal article" date="2015" name="Genome Announc.">
        <title>Complete Genome Sequencing of a Multidrug-Resistant and Human-Invasive Salmonella enterica Serovar Typhimurium Strain of the Emerging Sequence Type 213 Genotype.</title>
        <authorList>
            <person name="Calva E."/>
            <person name="Silva C."/>
            <person name="Zaidi M.B."/>
            <person name="Sanchez-Flores A."/>
            <person name="Estrada K."/>
            <person name="Silva G.G."/>
            <person name="Soto-Jimenez L.M."/>
            <person name="Wiesner M."/>
            <person name="Fernandez-Mora M."/>
            <person name="Edwards R.A."/>
            <person name="Vinuesa P."/>
        </authorList>
    </citation>
    <scope>NUCLEOTIDE SEQUENCE [LARGE SCALE GENOMIC DNA]</scope>
    <source>
        <strain evidence="2 3">YU39</strain>
        <plasmid evidence="2 3">pYU39_89</plasmid>
    </source>
</reference>
<evidence type="ECO:0008006" key="4">
    <source>
        <dbReference type="Google" id="ProtNLM"/>
    </source>
</evidence>
<sequence>MSLVNWEEHRARFMALREEKGITVKEYCEEHGLSFNTARKHLNMKKNEVRSQVKTTKKSTKSPEKKRAGRATKKLEEGAEKTKFTEIDNSQGAGSFRSMPRKKTSDHENNSNNNNEIKESVRRSLREKMAKMIPEEDKSAPKIEGSSAMIPDGAVQRATLPTTNVARDMMKNGAEEHLRLAIQMAQERALQYQSIVDQEAERLQAEIDALGDKEPEGMHPGQRLLGLISDAAYYMNDFISRLAAIYQSEQKLRQGDEKLRQSARQQAFKEAEAREKLELARLQAEQRGKEIEYRIGADARAARVIAAAIRMREREELDDIGVAEYIERQGVSVPAILAARAAKAITLLEPPVSDVNDVDDEQLDKEAREFATLQANHPQWLAERRADVATIVEELGCGDYDRNGERKAGEFEANDEELDIDPSATAEIYGDYDASDAGYDAGDDDIAIEPPEDD</sequence>
<protein>
    <recommendedName>
        <fullName evidence="4">DNA packaging protein</fullName>
    </recommendedName>
</protein>
<organism evidence="2 3">
    <name type="scientific">Salmonella typhimurium</name>
    <dbReference type="NCBI Taxonomy" id="90371"/>
    <lineage>
        <taxon>Bacteria</taxon>
        <taxon>Pseudomonadati</taxon>
        <taxon>Pseudomonadota</taxon>
        <taxon>Gammaproteobacteria</taxon>
        <taxon>Enterobacterales</taxon>
        <taxon>Enterobacteriaceae</taxon>
        <taxon>Salmonella</taxon>
    </lineage>
</organism>
<evidence type="ECO:0000313" key="2">
    <source>
        <dbReference type="EMBL" id="AKH10471.1"/>
    </source>
</evidence>
<feature type="compositionally biased region" description="Low complexity" evidence="1">
    <location>
        <begin position="428"/>
        <end position="440"/>
    </location>
</feature>
<evidence type="ECO:0000256" key="1">
    <source>
        <dbReference type="SAM" id="MobiDB-lite"/>
    </source>
</evidence>
<accession>A0A0F7JE72</accession>
<dbReference type="EMBL" id="CP011430">
    <property type="protein sequence ID" value="AKH10471.1"/>
    <property type="molecule type" value="Genomic_DNA"/>
</dbReference>